<evidence type="ECO:0000256" key="2">
    <source>
        <dbReference type="ARBA" id="ARBA00023121"/>
    </source>
</evidence>
<organism evidence="3 4">
    <name type="scientific">Clostridium sartagoforme</name>
    <dbReference type="NCBI Taxonomy" id="84031"/>
    <lineage>
        <taxon>Bacteria</taxon>
        <taxon>Bacillati</taxon>
        <taxon>Bacillota</taxon>
        <taxon>Clostridia</taxon>
        <taxon>Eubacteriales</taxon>
        <taxon>Clostridiaceae</taxon>
        <taxon>Clostridium</taxon>
    </lineage>
</organism>
<comment type="function">
    <text evidence="1">May bind long-chain fatty acids, such as palmitate, and may play a role in lipid transport or fatty acid metabolism.</text>
</comment>
<dbReference type="PANTHER" id="PTHR33434:SF3">
    <property type="entry name" value="DEGV DOMAIN-CONTAINING PROTEIN YITS"/>
    <property type="match status" value="1"/>
</dbReference>
<proteinExistence type="predicted"/>
<dbReference type="GO" id="GO:0008289">
    <property type="term" value="F:lipid binding"/>
    <property type="evidence" value="ECO:0007669"/>
    <property type="project" value="UniProtKB-KW"/>
</dbReference>
<name>A0A4S2DHE7_9CLOT</name>
<keyword evidence="2" id="KW-0446">Lipid-binding</keyword>
<dbReference type="InterPro" id="IPR050270">
    <property type="entry name" value="DegV_domain_contain"/>
</dbReference>
<accession>A0A4S2DHE7</accession>
<dbReference type="Gene3D" id="3.40.50.10170">
    <property type="match status" value="1"/>
</dbReference>
<dbReference type="SUPFAM" id="SSF82549">
    <property type="entry name" value="DAK1/DegV-like"/>
    <property type="match status" value="1"/>
</dbReference>
<dbReference type="PANTHER" id="PTHR33434">
    <property type="entry name" value="DEGV DOMAIN-CONTAINING PROTEIN DR_1986-RELATED"/>
    <property type="match status" value="1"/>
</dbReference>
<dbReference type="Pfam" id="PF02645">
    <property type="entry name" value="DegV"/>
    <property type="match status" value="1"/>
</dbReference>
<protein>
    <submittedName>
        <fullName evidence="3">DegV family protein</fullName>
    </submittedName>
</protein>
<dbReference type="PROSITE" id="PS51482">
    <property type="entry name" value="DEGV"/>
    <property type="match status" value="1"/>
</dbReference>
<evidence type="ECO:0000256" key="1">
    <source>
        <dbReference type="ARBA" id="ARBA00003238"/>
    </source>
</evidence>
<dbReference type="InterPro" id="IPR043168">
    <property type="entry name" value="DegV_C"/>
</dbReference>
<evidence type="ECO:0000313" key="4">
    <source>
        <dbReference type="Proteomes" id="UP000306888"/>
    </source>
</evidence>
<keyword evidence="4" id="KW-1185">Reference proteome</keyword>
<dbReference type="RefSeq" id="WP_136007782.1">
    <property type="nucleotide sequence ID" value="NZ_SRYR01000009.1"/>
</dbReference>
<dbReference type="EMBL" id="SRYR01000009">
    <property type="protein sequence ID" value="TGY41205.1"/>
    <property type="molecule type" value="Genomic_DNA"/>
</dbReference>
<reference evidence="3 4" key="1">
    <citation type="submission" date="2019-04" db="EMBL/GenBank/DDBJ databases">
        <title>Microbes associate with the intestines of laboratory mice.</title>
        <authorList>
            <person name="Navarre W."/>
            <person name="Wong E."/>
            <person name="Huang K."/>
            <person name="Tropini C."/>
            <person name="Ng K."/>
            <person name="Yu B."/>
        </authorList>
    </citation>
    <scope>NUCLEOTIDE SEQUENCE [LARGE SCALE GENOMIC DNA]</scope>
    <source>
        <strain evidence="3 4">NM50_B9-20</strain>
    </source>
</reference>
<evidence type="ECO:0000313" key="3">
    <source>
        <dbReference type="EMBL" id="TGY41205.1"/>
    </source>
</evidence>
<gene>
    <name evidence="3" type="ORF">E5347_13645</name>
</gene>
<dbReference type="NCBIfam" id="TIGR00762">
    <property type="entry name" value="DegV"/>
    <property type="match status" value="1"/>
</dbReference>
<sequence>MSIKLITDSACDLSIDYIRENNIDVASLMVNLDGEFILDDLGQTLSHKDFYKKVKEGAMPSTTQVNVGTFHELFERYVKEGKTILYIGLSSGLSGTVSSAVTARKMILEEYPEASISILDSLSVSVGEGILIYKAVEMIKNNKTVEEIVNYLESIKRKVIHGITVDDLNHLKRGGRISGAVAVVGGLLGIKPTLKIDNDGGVVPGEKLKGRKKALKYLVNQIKEKGENIEDQAIFIAHADCLEDALTVKEMILSEYNVKDVIINSIGAVIGTHGGPGTLGVVFIGNER</sequence>
<dbReference type="OrthoDB" id="9780216at2"/>
<dbReference type="Gene3D" id="3.30.1180.10">
    <property type="match status" value="1"/>
</dbReference>
<comment type="caution">
    <text evidence="3">The sequence shown here is derived from an EMBL/GenBank/DDBJ whole genome shotgun (WGS) entry which is preliminary data.</text>
</comment>
<dbReference type="Proteomes" id="UP000306888">
    <property type="component" value="Unassembled WGS sequence"/>
</dbReference>
<dbReference type="InterPro" id="IPR003797">
    <property type="entry name" value="DegV"/>
</dbReference>
<dbReference type="AlphaFoldDB" id="A0A4S2DHE7"/>